<evidence type="ECO:0000256" key="1">
    <source>
        <dbReference type="SAM" id="Phobius"/>
    </source>
</evidence>
<keyword evidence="1" id="KW-0812">Transmembrane</keyword>
<accession>A0A0S3PWK5</accession>
<dbReference type="GO" id="GO:0080120">
    <property type="term" value="P:CAAX-box protein maturation"/>
    <property type="evidence" value="ECO:0007669"/>
    <property type="project" value="UniProtKB-ARBA"/>
</dbReference>
<protein>
    <submittedName>
        <fullName evidence="3">CAAX amino terminal protease self-immunity</fullName>
    </submittedName>
</protein>
<dbReference type="OrthoDB" id="9782250at2"/>
<keyword evidence="1" id="KW-0472">Membrane</keyword>
<dbReference type="Proteomes" id="UP000236884">
    <property type="component" value="Chromosome"/>
</dbReference>
<feature type="transmembrane region" description="Helical" evidence="1">
    <location>
        <begin position="146"/>
        <end position="169"/>
    </location>
</feature>
<reference evidence="3 4" key="1">
    <citation type="submission" date="2015-08" db="EMBL/GenBank/DDBJ databases">
        <title>Investigation of the bacterial diversity of lava forest soil.</title>
        <authorList>
            <person name="Lee J.S."/>
        </authorList>
    </citation>
    <scope>NUCLEOTIDE SEQUENCE [LARGE SCALE GENOMIC DNA]</scope>
    <source>
        <strain evidence="3 4">GJW-30</strain>
    </source>
</reference>
<feature type="domain" description="CAAX prenyl protease 2/Lysostaphin resistance protein A-like" evidence="2">
    <location>
        <begin position="145"/>
        <end position="235"/>
    </location>
</feature>
<name>A0A0S3PWK5_9BRAD</name>
<feature type="transmembrane region" description="Helical" evidence="1">
    <location>
        <begin position="17"/>
        <end position="42"/>
    </location>
</feature>
<dbReference type="InterPro" id="IPR003675">
    <property type="entry name" value="Rce1/LyrA-like_dom"/>
</dbReference>
<dbReference type="EMBL" id="AP014946">
    <property type="protein sequence ID" value="BAT60260.1"/>
    <property type="molecule type" value="Genomic_DNA"/>
</dbReference>
<gene>
    <name evidence="3" type="ORF">GJW-30_1_02796</name>
</gene>
<evidence type="ECO:0000313" key="3">
    <source>
        <dbReference type="EMBL" id="BAT60260.1"/>
    </source>
</evidence>
<organism evidence="3 4">
    <name type="scientific">Variibacter gotjawalensis</name>
    <dbReference type="NCBI Taxonomy" id="1333996"/>
    <lineage>
        <taxon>Bacteria</taxon>
        <taxon>Pseudomonadati</taxon>
        <taxon>Pseudomonadota</taxon>
        <taxon>Alphaproteobacteria</taxon>
        <taxon>Hyphomicrobiales</taxon>
        <taxon>Nitrobacteraceae</taxon>
        <taxon>Variibacter</taxon>
    </lineage>
</organism>
<evidence type="ECO:0000259" key="2">
    <source>
        <dbReference type="Pfam" id="PF02517"/>
    </source>
</evidence>
<feature type="transmembrane region" description="Helical" evidence="1">
    <location>
        <begin position="224"/>
        <end position="245"/>
    </location>
</feature>
<proteinExistence type="predicted"/>
<feature type="transmembrane region" description="Helical" evidence="1">
    <location>
        <begin position="200"/>
        <end position="218"/>
    </location>
</feature>
<feature type="transmembrane region" description="Helical" evidence="1">
    <location>
        <begin position="175"/>
        <end position="193"/>
    </location>
</feature>
<dbReference type="RefSeq" id="WP_096356318.1">
    <property type="nucleotide sequence ID" value="NZ_AP014946.1"/>
</dbReference>
<dbReference type="AlphaFoldDB" id="A0A0S3PWK5"/>
<dbReference type="Pfam" id="PF02517">
    <property type="entry name" value="Rce1-like"/>
    <property type="match status" value="1"/>
</dbReference>
<dbReference type="PANTHER" id="PTHR43592">
    <property type="entry name" value="CAAX AMINO TERMINAL PROTEASE"/>
    <property type="match status" value="1"/>
</dbReference>
<keyword evidence="3" id="KW-0645">Protease</keyword>
<keyword evidence="1" id="KW-1133">Transmembrane helix</keyword>
<keyword evidence="3" id="KW-0378">Hydrolase</keyword>
<dbReference type="PANTHER" id="PTHR43592:SF15">
    <property type="entry name" value="CAAX AMINO TERMINAL PROTEASE FAMILY PROTEIN"/>
    <property type="match status" value="1"/>
</dbReference>
<keyword evidence="4" id="KW-1185">Reference proteome</keyword>
<dbReference type="GO" id="GO:0006508">
    <property type="term" value="P:proteolysis"/>
    <property type="evidence" value="ECO:0007669"/>
    <property type="project" value="UniProtKB-KW"/>
</dbReference>
<sequence>MNESNFAATNSAPREPWLFWGTIGWGLLAIVFWQVLIIPVIAYMIGGMDQAEFEKYARGADGIAVTLWLAVPAHLAVLAWAIRIKRWGFADYLALYMPSRFYLFVGLAILAILLPLGDLTSWLAGRPIIPDFMINIYRSGRETGTFWIAATAIVIAAPIFEEVLFRGFMFRGLSVSRLGITGAIVVPSLIWAAMHIQYELFNIVQIFVIGCVFAWVRWVSGTTLLTVFMHMGVNAAAVIQAVWWVESSVAG</sequence>
<feature type="transmembrane region" description="Helical" evidence="1">
    <location>
        <begin position="102"/>
        <end position="125"/>
    </location>
</feature>
<feature type="transmembrane region" description="Helical" evidence="1">
    <location>
        <begin position="63"/>
        <end position="82"/>
    </location>
</feature>
<dbReference type="KEGG" id="vgo:GJW-30_1_02796"/>
<evidence type="ECO:0000313" key="4">
    <source>
        <dbReference type="Proteomes" id="UP000236884"/>
    </source>
</evidence>
<dbReference type="GO" id="GO:0004175">
    <property type="term" value="F:endopeptidase activity"/>
    <property type="evidence" value="ECO:0007669"/>
    <property type="project" value="UniProtKB-ARBA"/>
</dbReference>